<dbReference type="Proteomes" id="UP000299290">
    <property type="component" value="Unassembled WGS sequence"/>
</dbReference>
<dbReference type="EMBL" id="BJHV01000001">
    <property type="protein sequence ID" value="GDY42599.1"/>
    <property type="molecule type" value="Genomic_DNA"/>
</dbReference>
<evidence type="ECO:0000256" key="1">
    <source>
        <dbReference type="SAM" id="MobiDB-lite"/>
    </source>
</evidence>
<evidence type="ECO:0000313" key="3">
    <source>
        <dbReference type="Proteomes" id="UP000299290"/>
    </source>
</evidence>
<dbReference type="AlphaFoldDB" id="A0A4D4K8R5"/>
<comment type="caution">
    <text evidence="2">The sequence shown here is derived from an EMBL/GenBank/DDBJ whole genome shotgun (WGS) entry which is preliminary data.</text>
</comment>
<sequence length="122" mass="13077">MNITATWGSLMSLFPDLPGPPDLFVDPPSPKKSAGAFHTTSATGQNKTKLDDPEAAGKAHSGWALAGPNQECVTAWRNRLHELGKSARAAASAITDAMDDYMDTDHSIEAELRKDARWLEGA</sequence>
<reference evidence="2 3" key="1">
    <citation type="journal article" date="2020" name="Int. J. Syst. Evol. Microbiol.">
        <title>Reclassification of Streptomyces castelarensis and Streptomyces sporoclivatus as later heterotypic synonyms of Streptomyces antimycoticus.</title>
        <authorList>
            <person name="Komaki H."/>
            <person name="Tamura T."/>
        </authorList>
    </citation>
    <scope>NUCLEOTIDE SEQUENCE [LARGE SCALE GENOMIC DNA]</scope>
    <source>
        <strain evidence="2 3">NBRC 12839</strain>
    </source>
</reference>
<evidence type="ECO:0000313" key="2">
    <source>
        <dbReference type="EMBL" id="GDY42599.1"/>
    </source>
</evidence>
<feature type="compositionally biased region" description="Basic and acidic residues" evidence="1">
    <location>
        <begin position="48"/>
        <end position="57"/>
    </location>
</feature>
<protein>
    <submittedName>
        <fullName evidence="2">Uncharacterized protein</fullName>
    </submittedName>
</protein>
<organism evidence="2 3">
    <name type="scientific">Streptomyces antimycoticus</name>
    <dbReference type="NCBI Taxonomy" id="68175"/>
    <lineage>
        <taxon>Bacteria</taxon>
        <taxon>Bacillati</taxon>
        <taxon>Actinomycetota</taxon>
        <taxon>Actinomycetes</taxon>
        <taxon>Kitasatosporales</taxon>
        <taxon>Streptomycetaceae</taxon>
        <taxon>Streptomyces</taxon>
        <taxon>Streptomyces violaceusniger group</taxon>
    </lineage>
</organism>
<proteinExistence type="predicted"/>
<feature type="compositionally biased region" description="Polar residues" evidence="1">
    <location>
        <begin position="38"/>
        <end position="47"/>
    </location>
</feature>
<name>A0A4D4K8R5_9ACTN</name>
<feature type="region of interest" description="Disordered" evidence="1">
    <location>
        <begin position="21"/>
        <end position="61"/>
    </location>
</feature>
<accession>A0A4D4K8R5</accession>
<gene>
    <name evidence="2" type="ORF">SANT12839_034810</name>
</gene>
<keyword evidence="3" id="KW-1185">Reference proteome</keyword>